<dbReference type="Proteomes" id="UP000032522">
    <property type="component" value="Unassembled WGS sequence"/>
</dbReference>
<sequence length="34" mass="3917">MNRKIESYCPDCGKPIYEDENALTGFCEECSKDK</sequence>
<dbReference type="PATRIC" id="fig|1462.6.peg.2944"/>
<name>A0A0D8BQM3_GEOKU</name>
<proteinExistence type="predicted"/>
<comment type="caution">
    <text evidence="1">The sequence shown here is derived from an EMBL/GenBank/DDBJ whole genome shotgun (WGS) entry which is preliminary data.</text>
</comment>
<organism evidence="1 2">
    <name type="scientific">Geobacillus kaustophilus</name>
    <dbReference type="NCBI Taxonomy" id="1462"/>
    <lineage>
        <taxon>Bacteria</taxon>
        <taxon>Bacillati</taxon>
        <taxon>Bacillota</taxon>
        <taxon>Bacilli</taxon>
        <taxon>Bacillales</taxon>
        <taxon>Anoxybacillaceae</taxon>
        <taxon>Geobacillus</taxon>
        <taxon>Geobacillus thermoleovorans group</taxon>
    </lineage>
</organism>
<evidence type="ECO:0000313" key="2">
    <source>
        <dbReference type="Proteomes" id="UP000032522"/>
    </source>
</evidence>
<accession>A0A0D8BQM3</accession>
<protein>
    <recommendedName>
        <fullName evidence="3">YhfH-like family protein</fullName>
    </recommendedName>
</protein>
<dbReference type="AlphaFoldDB" id="A0A0D8BQM3"/>
<gene>
    <name evidence="1" type="ORF">LG52_2635</name>
</gene>
<evidence type="ECO:0000313" key="1">
    <source>
        <dbReference type="EMBL" id="KJE26279.1"/>
    </source>
</evidence>
<evidence type="ECO:0008006" key="3">
    <source>
        <dbReference type="Google" id="ProtNLM"/>
    </source>
</evidence>
<reference evidence="1 2" key="1">
    <citation type="submission" date="2015-01" db="EMBL/GenBank/DDBJ databases">
        <authorList>
            <person name="Filippidou S."/>
            <person name="Jeanneret N."/>
            <person name="Russel-Delif L."/>
            <person name="Junier T."/>
            <person name="Wunderlin T."/>
            <person name="Molina V."/>
            <person name="Johnson S.L."/>
            <person name="Davenport K.W."/>
            <person name="Chain P.S."/>
            <person name="Dorador C."/>
            <person name="Junier P."/>
        </authorList>
    </citation>
    <scope>NUCLEOTIDE SEQUENCE [LARGE SCALE GENOMIC DNA]</scope>
    <source>
        <strain evidence="1 2">Et7/4</strain>
    </source>
</reference>
<dbReference type="EMBL" id="JYBP01000003">
    <property type="protein sequence ID" value="KJE26279.1"/>
    <property type="molecule type" value="Genomic_DNA"/>
</dbReference>